<keyword evidence="5 7" id="KW-0378">Hydrolase</keyword>
<dbReference type="GO" id="GO:0030677">
    <property type="term" value="C:ribonuclease P complex"/>
    <property type="evidence" value="ECO:0007669"/>
    <property type="project" value="TreeGrafter"/>
</dbReference>
<dbReference type="Gene3D" id="3.30.230.10">
    <property type="match status" value="1"/>
</dbReference>
<evidence type="ECO:0000256" key="4">
    <source>
        <dbReference type="ARBA" id="ARBA00022759"/>
    </source>
</evidence>
<evidence type="ECO:0000313" key="10">
    <source>
        <dbReference type="Proteomes" id="UP000095697"/>
    </source>
</evidence>
<dbReference type="HAMAP" id="MF_00227">
    <property type="entry name" value="RNase_P"/>
    <property type="match status" value="1"/>
</dbReference>
<keyword evidence="3 7" id="KW-0540">Nuclease</keyword>
<dbReference type="InterPro" id="IPR000100">
    <property type="entry name" value="RNase_P"/>
</dbReference>
<dbReference type="STRING" id="1778264.PMARG_ME00056"/>
<evidence type="ECO:0000256" key="8">
    <source>
        <dbReference type="NCBIfam" id="TIGR00188"/>
    </source>
</evidence>
<protein>
    <recommendedName>
        <fullName evidence="7 8">Ribonuclease P protein component</fullName>
        <shortName evidence="7">RNase P protein</shortName>
        <shortName evidence="7">RNaseP protein</shortName>
        <ecNumber evidence="7 8">3.1.26.5</ecNumber>
    </recommendedName>
    <alternativeName>
        <fullName evidence="7">Protein C5</fullName>
    </alternativeName>
</protein>
<dbReference type="InterPro" id="IPR020539">
    <property type="entry name" value="RNase_P_CS"/>
</dbReference>
<evidence type="ECO:0000256" key="6">
    <source>
        <dbReference type="ARBA" id="ARBA00022884"/>
    </source>
</evidence>
<comment type="subunit">
    <text evidence="7">Consists of a catalytic RNA component (M1 or rnpB) and a protein subunit.</text>
</comment>
<reference evidence="10" key="1">
    <citation type="submission" date="2016-01" db="EMBL/GenBank/DDBJ databases">
        <authorList>
            <person name="Husnik F."/>
        </authorList>
    </citation>
    <scope>NUCLEOTIDE SEQUENCE [LARGE SCALE GENOMIC DNA]</scope>
</reference>
<dbReference type="PANTHER" id="PTHR33992">
    <property type="entry name" value="RIBONUCLEASE P PROTEIN COMPONENT"/>
    <property type="match status" value="1"/>
</dbReference>
<gene>
    <name evidence="7 9" type="primary">rnpA</name>
    <name evidence="9" type="ORF">PMARG_ME00056</name>
</gene>
<dbReference type="GO" id="GO:0000049">
    <property type="term" value="F:tRNA binding"/>
    <property type="evidence" value="ECO:0007669"/>
    <property type="project" value="UniProtKB-UniRule"/>
</dbReference>
<comment type="catalytic activity">
    <reaction evidence="7">
        <text>Endonucleolytic cleavage of RNA, removing 5'-extranucleotides from tRNA precursor.</text>
        <dbReference type="EC" id="3.1.26.5"/>
    </reaction>
</comment>
<dbReference type="GO" id="GO:0001682">
    <property type="term" value="P:tRNA 5'-leader removal"/>
    <property type="evidence" value="ECO:0007669"/>
    <property type="project" value="UniProtKB-UniRule"/>
</dbReference>
<dbReference type="GO" id="GO:0004526">
    <property type="term" value="F:ribonuclease P activity"/>
    <property type="evidence" value="ECO:0007669"/>
    <property type="project" value="UniProtKB-UniRule"/>
</dbReference>
<evidence type="ECO:0000256" key="1">
    <source>
        <dbReference type="ARBA" id="ARBA00002663"/>
    </source>
</evidence>
<dbReference type="NCBIfam" id="TIGR00188">
    <property type="entry name" value="rnpA"/>
    <property type="match status" value="1"/>
</dbReference>
<dbReference type="Pfam" id="PF00825">
    <property type="entry name" value="Ribonuclease_P"/>
    <property type="match status" value="1"/>
</dbReference>
<comment type="similarity">
    <text evidence="7">Belongs to the RnpA family.</text>
</comment>
<keyword evidence="10" id="KW-1185">Reference proteome</keyword>
<dbReference type="OrthoDB" id="9796422at2"/>
<dbReference type="InterPro" id="IPR014721">
    <property type="entry name" value="Ribsml_uS5_D2-typ_fold_subgr"/>
</dbReference>
<evidence type="ECO:0000313" key="9">
    <source>
        <dbReference type="EMBL" id="CUX95670.1"/>
    </source>
</evidence>
<keyword evidence="4 7" id="KW-0255">Endonuclease</keyword>
<evidence type="ECO:0000256" key="7">
    <source>
        <dbReference type="HAMAP-Rule" id="MF_00227"/>
    </source>
</evidence>
<dbReference type="PATRIC" id="fig|1778264.3.peg.50"/>
<dbReference type="EMBL" id="LN999831">
    <property type="protein sequence ID" value="CUX95670.1"/>
    <property type="molecule type" value="Genomic_DNA"/>
</dbReference>
<dbReference type="EC" id="3.1.26.5" evidence="7 8"/>
<dbReference type="GO" id="GO:0042781">
    <property type="term" value="F:3'-tRNA processing endoribonuclease activity"/>
    <property type="evidence" value="ECO:0007669"/>
    <property type="project" value="TreeGrafter"/>
</dbReference>
<sequence>MINLAFPRKLRLLTSNDFRSVFKNHHQFGGMQDIIIISRLNTLGHPRLGFTIAKKYIKKAHERNRIKRLIRESFRLKQHNLLTMDFIVFTKKDFTQINNHTIIEILDKVWNDHYRR</sequence>
<evidence type="ECO:0000256" key="3">
    <source>
        <dbReference type="ARBA" id="ARBA00022722"/>
    </source>
</evidence>
<comment type="function">
    <text evidence="1 7">RNaseP catalyzes the removal of the 5'-leader sequence from pre-tRNA to produce the mature 5'-terminus. It can also cleave other RNA substrates such as 4.5S RNA. The protein component plays an auxiliary but essential role in vivo by binding to the 5'-leader sequence and broadening the substrate specificity of the ribozyme.</text>
</comment>
<name>A0A143WPN4_9ENTR</name>
<dbReference type="KEGG" id="cmik:PMARG_ME00056"/>
<evidence type="ECO:0000256" key="2">
    <source>
        <dbReference type="ARBA" id="ARBA00022694"/>
    </source>
</evidence>
<dbReference type="Proteomes" id="UP000095697">
    <property type="component" value="Chromosome I"/>
</dbReference>
<dbReference type="RefSeq" id="WP_067569014.1">
    <property type="nucleotide sequence ID" value="NZ_LN999831.1"/>
</dbReference>
<dbReference type="PANTHER" id="PTHR33992:SF1">
    <property type="entry name" value="RIBONUCLEASE P PROTEIN COMPONENT"/>
    <property type="match status" value="1"/>
</dbReference>
<dbReference type="AlphaFoldDB" id="A0A143WPN4"/>
<keyword evidence="2 7" id="KW-0819">tRNA processing</keyword>
<evidence type="ECO:0000256" key="5">
    <source>
        <dbReference type="ARBA" id="ARBA00022801"/>
    </source>
</evidence>
<organism evidence="9 10">
    <name type="scientific">Candidatus Mikella endobia</name>
    <dbReference type="NCBI Taxonomy" id="1778264"/>
    <lineage>
        <taxon>Bacteria</taxon>
        <taxon>Pseudomonadati</taxon>
        <taxon>Pseudomonadota</taxon>
        <taxon>Gammaproteobacteria</taxon>
        <taxon>Enterobacterales</taxon>
        <taxon>Enterobacteriaceae</taxon>
        <taxon>Candidatus Mikella</taxon>
    </lineage>
</organism>
<proteinExistence type="inferred from homology"/>
<keyword evidence="6 7" id="KW-0694">RNA-binding</keyword>
<accession>A0A143WPN4</accession>
<dbReference type="SUPFAM" id="SSF54211">
    <property type="entry name" value="Ribosomal protein S5 domain 2-like"/>
    <property type="match status" value="1"/>
</dbReference>
<dbReference type="PROSITE" id="PS00648">
    <property type="entry name" value="RIBONUCLEASE_P"/>
    <property type="match status" value="1"/>
</dbReference>
<dbReference type="InterPro" id="IPR020568">
    <property type="entry name" value="Ribosomal_Su5_D2-typ_SF"/>
</dbReference>